<dbReference type="PANTHER" id="PTHR21666">
    <property type="entry name" value="PEPTIDASE-RELATED"/>
    <property type="match status" value="1"/>
</dbReference>
<evidence type="ECO:0000259" key="6">
    <source>
        <dbReference type="Pfam" id="PF24568"/>
    </source>
</evidence>
<dbReference type="Pfam" id="PF24568">
    <property type="entry name" value="CC_PcsB"/>
    <property type="match status" value="1"/>
</dbReference>
<feature type="domain" description="M23ase beta-sheet core" evidence="5">
    <location>
        <begin position="318"/>
        <end position="419"/>
    </location>
</feature>
<dbReference type="OrthoDB" id="9805070at2"/>
<reference evidence="8" key="1">
    <citation type="submission" date="2016-10" db="EMBL/GenBank/DDBJ databases">
        <authorList>
            <person name="Varghese N."/>
            <person name="Submissions S."/>
        </authorList>
    </citation>
    <scope>NUCLEOTIDE SEQUENCE [LARGE SCALE GENOMIC DNA]</scope>
    <source>
        <strain evidence="8">SP</strain>
    </source>
</reference>
<feature type="compositionally biased region" description="Low complexity" evidence="3">
    <location>
        <begin position="263"/>
        <end position="283"/>
    </location>
</feature>
<keyword evidence="2" id="KW-0175">Coiled coil</keyword>
<name>A0A1H3UQA7_9BACI</name>
<evidence type="ECO:0000256" key="1">
    <source>
        <dbReference type="ARBA" id="ARBA00022729"/>
    </source>
</evidence>
<evidence type="ECO:0000256" key="3">
    <source>
        <dbReference type="SAM" id="MobiDB-lite"/>
    </source>
</evidence>
<protein>
    <submittedName>
        <fullName evidence="7">N-terminal domain of peptidoglycan hydrolase CwlO-containing protein</fullName>
    </submittedName>
</protein>
<feature type="domain" description="Peptidoglycan hydrolase PcsB coiled-coil" evidence="6">
    <location>
        <begin position="104"/>
        <end position="178"/>
    </location>
</feature>
<dbReference type="CDD" id="cd12797">
    <property type="entry name" value="M23_peptidase"/>
    <property type="match status" value="1"/>
</dbReference>
<evidence type="ECO:0000313" key="7">
    <source>
        <dbReference type="EMBL" id="SDZ64602.1"/>
    </source>
</evidence>
<dbReference type="InterPro" id="IPR050570">
    <property type="entry name" value="Cell_wall_metabolism_enzyme"/>
</dbReference>
<sequence>MYRKLTAMLLMVTALTLYPLIAAANSGQELEEKINEYKEKRSDIEQQTEQTEQQLEEVEKEIAGIDTEISELDEYMMRTKEDIGVKQDKITDTELSIEALKESIAELEDRIAKREELLNERARSMYQNGTVVNYLEVILGAQSFGDLIERVRALNTIAQQDRTILEQHIDDKQTLEAKQQLLNDELQSLEDQVTELERLHQELELQRQEKNSLLESLVELQGSLADQVMTLEEEKAVLAAQELAAQKELAATKKASETQETLSSRSNNSTGSGSSDSTDKNTSASGNQGNVSTNDTGGTLLRPATGRITTGFEMRWGQMHYGIDIGKNGRTEDVPVVAAEAGTVVRSYYSTSYGNTVLIRHNINGQTITTLYAHLENRAVSTGETVSRGQFLGNMGNTGRSFGPHLHFEVHKGDWNASKSNAVDPLKYIGG</sequence>
<evidence type="ECO:0000259" key="5">
    <source>
        <dbReference type="Pfam" id="PF01551"/>
    </source>
</evidence>
<keyword evidence="8" id="KW-1185">Reference proteome</keyword>
<dbReference type="STRING" id="1503961.SAMN05421736_12467"/>
<dbReference type="Proteomes" id="UP000198935">
    <property type="component" value="Unassembled WGS sequence"/>
</dbReference>
<proteinExistence type="predicted"/>
<dbReference type="Gene3D" id="6.10.250.3150">
    <property type="match status" value="1"/>
</dbReference>
<keyword evidence="1 4" id="KW-0732">Signal</keyword>
<evidence type="ECO:0000313" key="8">
    <source>
        <dbReference type="Proteomes" id="UP000198935"/>
    </source>
</evidence>
<dbReference type="InterPro" id="IPR016047">
    <property type="entry name" value="M23ase_b-sheet_dom"/>
</dbReference>
<accession>A0A1H3UQA7</accession>
<dbReference type="SUPFAM" id="SSF51261">
    <property type="entry name" value="Duplicated hybrid motif"/>
    <property type="match status" value="1"/>
</dbReference>
<dbReference type="InterPro" id="IPR057309">
    <property type="entry name" value="PcsB_CC"/>
</dbReference>
<keyword evidence="7" id="KW-0378">Hydrolase</keyword>
<dbReference type="InterPro" id="IPR011055">
    <property type="entry name" value="Dup_hybrid_motif"/>
</dbReference>
<feature type="chain" id="PRO_5011547284" evidence="4">
    <location>
        <begin position="25"/>
        <end position="431"/>
    </location>
</feature>
<dbReference type="Pfam" id="PF01551">
    <property type="entry name" value="Peptidase_M23"/>
    <property type="match status" value="1"/>
</dbReference>
<feature type="coiled-coil region" evidence="2">
    <location>
        <begin position="165"/>
        <end position="220"/>
    </location>
</feature>
<organism evidence="7 8">
    <name type="scientific">Evansella caseinilytica</name>
    <dbReference type="NCBI Taxonomy" id="1503961"/>
    <lineage>
        <taxon>Bacteria</taxon>
        <taxon>Bacillati</taxon>
        <taxon>Bacillota</taxon>
        <taxon>Bacilli</taxon>
        <taxon>Bacillales</taxon>
        <taxon>Bacillaceae</taxon>
        <taxon>Evansella</taxon>
    </lineage>
</organism>
<evidence type="ECO:0000256" key="2">
    <source>
        <dbReference type="SAM" id="Coils"/>
    </source>
</evidence>
<feature type="region of interest" description="Disordered" evidence="3">
    <location>
        <begin position="251"/>
        <end position="303"/>
    </location>
</feature>
<dbReference type="Gene3D" id="2.70.70.10">
    <property type="entry name" value="Glucose Permease (Domain IIA)"/>
    <property type="match status" value="1"/>
</dbReference>
<gene>
    <name evidence="7" type="ORF">SAMN05421736_12467</name>
</gene>
<dbReference type="PANTHER" id="PTHR21666:SF270">
    <property type="entry name" value="MUREIN HYDROLASE ACTIVATOR ENVC"/>
    <property type="match status" value="1"/>
</dbReference>
<dbReference type="GO" id="GO:0004222">
    <property type="term" value="F:metalloendopeptidase activity"/>
    <property type="evidence" value="ECO:0007669"/>
    <property type="project" value="TreeGrafter"/>
</dbReference>
<feature type="signal peptide" evidence="4">
    <location>
        <begin position="1"/>
        <end position="24"/>
    </location>
</feature>
<feature type="compositionally biased region" description="Polar residues" evidence="3">
    <location>
        <begin position="284"/>
        <end position="297"/>
    </location>
</feature>
<feature type="coiled-coil region" evidence="2">
    <location>
        <begin position="20"/>
        <end position="120"/>
    </location>
</feature>
<dbReference type="EMBL" id="FNPI01000024">
    <property type="protein sequence ID" value="SDZ64602.1"/>
    <property type="molecule type" value="Genomic_DNA"/>
</dbReference>
<dbReference type="AlphaFoldDB" id="A0A1H3UQA7"/>
<evidence type="ECO:0000256" key="4">
    <source>
        <dbReference type="SAM" id="SignalP"/>
    </source>
</evidence>